<evidence type="ECO:0000259" key="1">
    <source>
        <dbReference type="Pfam" id="PF13358"/>
    </source>
</evidence>
<keyword evidence="3" id="KW-1185">Reference proteome</keyword>
<dbReference type="InterPro" id="IPR036397">
    <property type="entry name" value="RNaseH_sf"/>
</dbReference>
<dbReference type="KEGG" id="bsen:DP114_33750"/>
<keyword evidence="2" id="KW-0614">Plasmid</keyword>
<sequence>MLNIACIKQDKSPSSFTIPASVHKSHLARQHHQRWQQQGLYIFFLPPYSPQMNRIEEALRWAGNARLEASAVMNGCISNVTSLHLEFLRMNMN</sequence>
<gene>
    <name evidence="2" type="ORF">DP114_33750</name>
</gene>
<accession>A0A856MSU8</accession>
<proteinExistence type="predicted"/>
<dbReference type="AlphaFoldDB" id="A0A856MSU8"/>
<name>A0A856MSU8_9CYAN</name>
<dbReference type="EMBL" id="CP030119">
    <property type="protein sequence ID" value="QDL12707.1"/>
    <property type="molecule type" value="Genomic_DNA"/>
</dbReference>
<geneLocation type="plasmid" evidence="3">
    <name>pboct1</name>
</geneLocation>
<feature type="domain" description="Tc1-like transposase DDE" evidence="1">
    <location>
        <begin position="20"/>
        <end position="66"/>
    </location>
</feature>
<evidence type="ECO:0000313" key="3">
    <source>
        <dbReference type="Proteomes" id="UP000503129"/>
    </source>
</evidence>
<evidence type="ECO:0000313" key="2">
    <source>
        <dbReference type="EMBL" id="QDL12707.1"/>
    </source>
</evidence>
<reference evidence="2 3" key="1">
    <citation type="submission" date="2018-06" db="EMBL/GenBank/DDBJ databases">
        <title>Comparative genomics of Brasilonema spp. strains.</title>
        <authorList>
            <person name="Alvarenga D.O."/>
            <person name="Fiore M.F."/>
            <person name="Varani A.M."/>
        </authorList>
    </citation>
    <scope>NUCLEOTIDE SEQUENCE [LARGE SCALE GENOMIC DNA]</scope>
    <source>
        <strain evidence="2 3">CENA114</strain>
        <plasmid evidence="3">pboct1</plasmid>
    </source>
</reference>
<protein>
    <recommendedName>
        <fullName evidence="1">Tc1-like transposase DDE domain-containing protein</fullName>
    </recommendedName>
</protein>
<dbReference type="Pfam" id="PF13358">
    <property type="entry name" value="DDE_3"/>
    <property type="match status" value="1"/>
</dbReference>
<dbReference type="Proteomes" id="UP000503129">
    <property type="component" value="Plasmid pBOCT1"/>
</dbReference>
<dbReference type="Gene3D" id="3.30.420.10">
    <property type="entry name" value="Ribonuclease H-like superfamily/Ribonuclease H"/>
    <property type="match status" value="1"/>
</dbReference>
<organism evidence="2 3">
    <name type="scientific">Brasilonema sennae CENA114</name>
    <dbReference type="NCBI Taxonomy" id="415709"/>
    <lineage>
        <taxon>Bacteria</taxon>
        <taxon>Bacillati</taxon>
        <taxon>Cyanobacteriota</taxon>
        <taxon>Cyanophyceae</taxon>
        <taxon>Nostocales</taxon>
        <taxon>Scytonemataceae</taxon>
        <taxon>Brasilonema</taxon>
        <taxon>Bromeliae group (in: Brasilonema)</taxon>
    </lineage>
</organism>
<dbReference type="GO" id="GO:0003676">
    <property type="term" value="F:nucleic acid binding"/>
    <property type="evidence" value="ECO:0007669"/>
    <property type="project" value="InterPro"/>
</dbReference>
<dbReference type="InterPro" id="IPR038717">
    <property type="entry name" value="Tc1-like_DDE_dom"/>
</dbReference>